<evidence type="ECO:0000313" key="1">
    <source>
        <dbReference type="EMBL" id="MPM31864.1"/>
    </source>
</evidence>
<comment type="caution">
    <text evidence="1">The sequence shown here is derived from an EMBL/GenBank/DDBJ whole genome shotgun (WGS) entry which is preliminary data.</text>
</comment>
<accession>A0A644Z0Z2</accession>
<dbReference type="AlphaFoldDB" id="A0A644Z0Z2"/>
<organism evidence="1">
    <name type="scientific">bioreactor metagenome</name>
    <dbReference type="NCBI Taxonomy" id="1076179"/>
    <lineage>
        <taxon>unclassified sequences</taxon>
        <taxon>metagenomes</taxon>
        <taxon>ecological metagenomes</taxon>
    </lineage>
</organism>
<protein>
    <submittedName>
        <fullName evidence="1">Uncharacterized protein</fullName>
    </submittedName>
</protein>
<dbReference type="EMBL" id="VSSQ01006199">
    <property type="protein sequence ID" value="MPM31864.1"/>
    <property type="molecule type" value="Genomic_DNA"/>
</dbReference>
<gene>
    <name evidence="1" type="ORF">SDC9_78421</name>
</gene>
<sequence length="155" mass="16350">MVIETGGGPGEQQFAHGGERGPGNHLLVQVLPHLVEGDKPGKEFHALHLGQVAGKALVEVMVGVDEAWVDRHVGSVDHLVGLEVIGADILHRLIADENIASFVNRVVLVAGNDIAGVFNKQRGHCVIPFPVRSLSLCISASCGSSADIVQEIETT</sequence>
<reference evidence="1" key="1">
    <citation type="submission" date="2019-08" db="EMBL/GenBank/DDBJ databases">
        <authorList>
            <person name="Kucharzyk K."/>
            <person name="Murdoch R.W."/>
            <person name="Higgins S."/>
            <person name="Loffler F."/>
        </authorList>
    </citation>
    <scope>NUCLEOTIDE SEQUENCE</scope>
</reference>
<proteinExistence type="predicted"/>
<name>A0A644Z0Z2_9ZZZZ</name>